<dbReference type="OrthoDB" id="191334at2759"/>
<keyword evidence="4 6" id="KW-0472">Membrane</keyword>
<dbReference type="InterPro" id="IPR003406">
    <property type="entry name" value="Glyco_trans_14"/>
</dbReference>
<dbReference type="PANTHER" id="PTHR31042">
    <property type="entry name" value="CORE-2/I-BRANCHING BETA-1,6-N-ACETYLGLUCOSAMINYLTRANSFERASE FAMILY PROTEIN-RELATED"/>
    <property type="match status" value="1"/>
</dbReference>
<name>A0A218VYH3_PUNGR</name>
<dbReference type="GO" id="GO:0016020">
    <property type="term" value="C:membrane"/>
    <property type="evidence" value="ECO:0007669"/>
    <property type="project" value="UniProtKB-SubCell"/>
</dbReference>
<dbReference type="GeneID" id="116215029"/>
<dbReference type="RefSeq" id="XP_031406445.1">
    <property type="nucleotide sequence ID" value="XM_031550585.1"/>
</dbReference>
<evidence type="ECO:0000313" key="10">
    <source>
        <dbReference type="RefSeq" id="XP_031406445.1"/>
    </source>
</evidence>
<dbReference type="InterPro" id="IPR044174">
    <property type="entry name" value="BC10-like"/>
</dbReference>
<evidence type="ECO:0000256" key="1">
    <source>
        <dbReference type="ARBA" id="ARBA00004606"/>
    </source>
</evidence>
<dbReference type="EMBL" id="MTKT01005615">
    <property type="protein sequence ID" value="OWM65130.1"/>
    <property type="molecule type" value="Genomic_DNA"/>
</dbReference>
<evidence type="ECO:0000313" key="9">
    <source>
        <dbReference type="Proteomes" id="UP000515151"/>
    </source>
</evidence>
<evidence type="ECO:0000256" key="2">
    <source>
        <dbReference type="ARBA" id="ARBA00022676"/>
    </source>
</evidence>
<keyword evidence="5" id="KW-0325">Glycoprotein</keyword>
<feature type="transmembrane region" description="Helical" evidence="6">
    <location>
        <begin position="21"/>
        <end position="40"/>
    </location>
</feature>
<keyword evidence="9" id="KW-1185">Reference proteome</keyword>
<comment type="subcellular location">
    <subcellularLocation>
        <location evidence="1">Membrane</location>
        <topology evidence="1">Single-pass type II membrane protein</topology>
    </subcellularLocation>
</comment>
<gene>
    <name evidence="10" type="primary">LOC116215029</name>
    <name evidence="7" type="ORF">CDL15_Pgr008717</name>
</gene>
<reference evidence="7" key="2">
    <citation type="submission" date="2017-06" db="EMBL/GenBank/DDBJ databases">
        <title>The pomegranate genome and the genomics of punicalagin biosynthesis.</title>
        <authorList>
            <person name="Xu C."/>
        </authorList>
    </citation>
    <scope>NUCLEOTIDE SEQUENCE [LARGE SCALE GENOMIC DNA]</scope>
    <source>
        <tissue evidence="7">Fresh leaf</tissue>
    </source>
</reference>
<reference evidence="10" key="4">
    <citation type="submission" date="2025-04" db="UniProtKB">
        <authorList>
            <consortium name="RefSeq"/>
        </authorList>
    </citation>
    <scope>IDENTIFICATION</scope>
    <source>
        <tissue evidence="10">Leaf</tissue>
    </source>
</reference>
<proteinExistence type="predicted"/>
<dbReference type="Pfam" id="PF02485">
    <property type="entry name" value="Branch"/>
    <property type="match status" value="1"/>
</dbReference>
<dbReference type="GO" id="GO:0016757">
    <property type="term" value="F:glycosyltransferase activity"/>
    <property type="evidence" value="ECO:0007669"/>
    <property type="project" value="UniProtKB-KW"/>
</dbReference>
<dbReference type="PANTHER" id="PTHR31042:SF20">
    <property type="entry name" value="CORE-2_I-BRANCHING BETA-1,6-N-ACETYLGLUCOSAMINYLTRANSFERASE FAMILY PROTEIN"/>
    <property type="match status" value="1"/>
</dbReference>
<accession>A0A218VYH3</accession>
<protein>
    <submittedName>
        <fullName evidence="10">Glycosyltransferase BC10-like</fullName>
    </submittedName>
</protein>
<reference evidence="8" key="1">
    <citation type="journal article" date="2017" name="Plant J.">
        <title>The pomegranate (Punica granatum L.) genome and the genomics of punicalagin biosynthesis.</title>
        <authorList>
            <person name="Qin G."/>
            <person name="Xu C."/>
            <person name="Ming R."/>
            <person name="Tang H."/>
            <person name="Guyot R."/>
            <person name="Kramer E.M."/>
            <person name="Hu Y."/>
            <person name="Yi X."/>
            <person name="Qi Y."/>
            <person name="Xu X."/>
            <person name="Gao Z."/>
            <person name="Pan H."/>
            <person name="Jian J."/>
            <person name="Tian Y."/>
            <person name="Yue Z."/>
            <person name="Xu Y."/>
        </authorList>
    </citation>
    <scope>NUCLEOTIDE SEQUENCE [LARGE SCALE GENOMIC DNA]</scope>
    <source>
        <strain evidence="8">cv. Dabenzi</strain>
    </source>
</reference>
<keyword evidence="3" id="KW-0808">Transferase</keyword>
<keyword evidence="2" id="KW-0328">Glycosyltransferase</keyword>
<reference evidence="9" key="3">
    <citation type="journal article" date="2020" name="Plant Biotechnol. J.">
        <title>The pomegranate (Punica granatum L.) draft genome dissects genetic divergence between soft- and hard-seeded cultivars.</title>
        <authorList>
            <person name="Luo X."/>
            <person name="Li H."/>
            <person name="Wu Z."/>
            <person name="Yao W."/>
            <person name="Zhao P."/>
            <person name="Cao D."/>
            <person name="Yu H."/>
            <person name="Li K."/>
            <person name="Poudel K."/>
            <person name="Zhao D."/>
            <person name="Zhang F."/>
            <person name="Xia X."/>
            <person name="Chen L."/>
            <person name="Wang Q."/>
            <person name="Jing D."/>
            <person name="Cao S."/>
        </authorList>
    </citation>
    <scope>NUCLEOTIDE SEQUENCE [LARGE SCALE GENOMIC DNA]</scope>
</reference>
<evidence type="ECO:0000256" key="3">
    <source>
        <dbReference type="ARBA" id="ARBA00022679"/>
    </source>
</evidence>
<evidence type="ECO:0000256" key="5">
    <source>
        <dbReference type="ARBA" id="ARBA00023180"/>
    </source>
</evidence>
<evidence type="ECO:0000313" key="7">
    <source>
        <dbReference type="EMBL" id="OWM65130.1"/>
    </source>
</evidence>
<sequence>MGIEQQCNPNSKPKPSMVRSHVFGIVFFAVGLSLGITIGVCIKTSSFNINPTYIFTQFPSALPQMSPQAQPVESESAATPPLVSLALKRHDMDDEELFWRATLVPRIKRFPFERVPKVAFMFLAKGPLPLAPLWELFFRGHEGLYSIYVHSHPAYNEVVPEESVFHGRRIPSKPVEWGRASMMDAERRLLANALLDYSNERFVLLSEACIPLFNFSTIYTYLTNANQSYLNLFDDPGRDGRGRYNPRMSPAINITDWRKGSQWFEVNRDMAVDIVSDDKCYWVFREFCVKENRPACYLDEHYIPTLINMVSPDRNSNWTVTWVDWSKRGPHPGRFRRWDVSLEFINQIRYGANCTYNGNPTSTCFLFARKFMPDTLQPLLQIAPTILGVIP</sequence>
<dbReference type="Proteomes" id="UP000197138">
    <property type="component" value="Unassembled WGS sequence"/>
</dbReference>
<evidence type="ECO:0000256" key="4">
    <source>
        <dbReference type="ARBA" id="ARBA00023136"/>
    </source>
</evidence>
<keyword evidence="6" id="KW-0812">Transmembrane</keyword>
<dbReference type="AlphaFoldDB" id="A0A218VYH3"/>
<evidence type="ECO:0000313" key="8">
    <source>
        <dbReference type="Proteomes" id="UP000197138"/>
    </source>
</evidence>
<keyword evidence="6" id="KW-1133">Transmembrane helix</keyword>
<dbReference type="Proteomes" id="UP000515151">
    <property type="component" value="Chromosome 7"/>
</dbReference>
<organism evidence="7 8">
    <name type="scientific">Punica granatum</name>
    <name type="common">Pomegranate</name>
    <dbReference type="NCBI Taxonomy" id="22663"/>
    <lineage>
        <taxon>Eukaryota</taxon>
        <taxon>Viridiplantae</taxon>
        <taxon>Streptophyta</taxon>
        <taxon>Embryophyta</taxon>
        <taxon>Tracheophyta</taxon>
        <taxon>Spermatophyta</taxon>
        <taxon>Magnoliopsida</taxon>
        <taxon>eudicotyledons</taxon>
        <taxon>Gunneridae</taxon>
        <taxon>Pentapetalae</taxon>
        <taxon>rosids</taxon>
        <taxon>malvids</taxon>
        <taxon>Myrtales</taxon>
        <taxon>Lythraceae</taxon>
        <taxon>Punica</taxon>
    </lineage>
</organism>
<evidence type="ECO:0000256" key="6">
    <source>
        <dbReference type="SAM" id="Phobius"/>
    </source>
</evidence>